<keyword evidence="2" id="KW-1185">Reference proteome</keyword>
<protein>
    <submittedName>
        <fullName evidence="1">Uncharacterized protein</fullName>
    </submittedName>
</protein>
<gene>
    <name evidence="1" type="ORF">LOC62_01G000612</name>
</gene>
<proteinExistence type="predicted"/>
<evidence type="ECO:0000313" key="1">
    <source>
        <dbReference type="EMBL" id="WOO77011.1"/>
    </source>
</evidence>
<dbReference type="RefSeq" id="XP_062623043.1">
    <property type="nucleotide sequence ID" value="XM_062767059.1"/>
</dbReference>
<dbReference type="AlphaFoldDB" id="A0AAF0Y3N6"/>
<dbReference type="Proteomes" id="UP000827549">
    <property type="component" value="Chromosome 1"/>
</dbReference>
<sequence>MPSPPSSSQIWSALSVPGCLLSDADARPAMPGACVLAGGVAWAVDSDAGVGALFAAAASPSPGYNLNTTLWTCAIPNGIPAGVAALRAQLATNASIKVVGCVFYAATSGVAASSASPSPVPPASTTNCTASLCVRSQATPIRPPWKAATALTALVAAYALQRA</sequence>
<reference evidence="1" key="1">
    <citation type="submission" date="2023-10" db="EMBL/GenBank/DDBJ databases">
        <authorList>
            <person name="Noh H."/>
        </authorList>
    </citation>
    <scope>NUCLEOTIDE SEQUENCE</scope>
    <source>
        <strain evidence="1">DUCC4014</strain>
    </source>
</reference>
<organism evidence="1 2">
    <name type="scientific">Vanrija pseudolonga</name>
    <dbReference type="NCBI Taxonomy" id="143232"/>
    <lineage>
        <taxon>Eukaryota</taxon>
        <taxon>Fungi</taxon>
        <taxon>Dikarya</taxon>
        <taxon>Basidiomycota</taxon>
        <taxon>Agaricomycotina</taxon>
        <taxon>Tremellomycetes</taxon>
        <taxon>Trichosporonales</taxon>
        <taxon>Trichosporonaceae</taxon>
        <taxon>Vanrija</taxon>
    </lineage>
</organism>
<accession>A0AAF0Y3N6</accession>
<evidence type="ECO:0000313" key="2">
    <source>
        <dbReference type="Proteomes" id="UP000827549"/>
    </source>
</evidence>
<dbReference type="GeneID" id="87803870"/>
<dbReference type="EMBL" id="CP086714">
    <property type="protein sequence ID" value="WOO77011.1"/>
    <property type="molecule type" value="Genomic_DNA"/>
</dbReference>
<name>A0AAF0Y3N6_9TREE</name>